<evidence type="ECO:0000313" key="2">
    <source>
        <dbReference type="Proteomes" id="UP000037953"/>
    </source>
</evidence>
<protein>
    <submittedName>
        <fullName evidence="1">Uncharacterized protein</fullName>
    </submittedName>
</protein>
<name>A0A0N0ZXE9_CHRID</name>
<reference evidence="2" key="2">
    <citation type="submission" date="2015-09" db="EMBL/GenBank/DDBJ databases">
        <title>Draft genome sequence of a multidrug-resistant Chryseobacterium indologenes isolate from Malaysia.</title>
        <authorList>
            <person name="Yu C.Y."/>
            <person name="Ang G.Y."/>
            <person name="Chan K.-G."/>
        </authorList>
    </citation>
    <scope>NUCLEOTIDE SEQUENCE [LARGE SCALE GENOMIC DNA]</scope>
    <source>
        <strain evidence="2">CI_885</strain>
    </source>
</reference>
<organism evidence="1 2">
    <name type="scientific">Chryseobacterium indologenes</name>
    <name type="common">Flavobacterium indologenes</name>
    <dbReference type="NCBI Taxonomy" id="253"/>
    <lineage>
        <taxon>Bacteria</taxon>
        <taxon>Pseudomonadati</taxon>
        <taxon>Bacteroidota</taxon>
        <taxon>Flavobacteriia</taxon>
        <taxon>Flavobacteriales</taxon>
        <taxon>Weeksellaceae</taxon>
        <taxon>Chryseobacterium group</taxon>
        <taxon>Chryseobacterium</taxon>
    </lineage>
</organism>
<comment type="caution">
    <text evidence="1">The sequence shown here is derived from an EMBL/GenBank/DDBJ whole genome shotgun (WGS) entry which is preliminary data.</text>
</comment>
<sequence>MMLIGKTIEEAEELVGQKTVRMYSSRYAFELKRYCFGLLKRRLHISTCKGIIYDCHFRIDL</sequence>
<accession>A0A0N0ZXE9</accession>
<dbReference type="EMBL" id="LJOD01000004">
    <property type="protein sequence ID" value="KPE51760.1"/>
    <property type="molecule type" value="Genomic_DNA"/>
</dbReference>
<gene>
    <name evidence="1" type="ORF">AOB46_08940</name>
</gene>
<reference evidence="1 2" key="1">
    <citation type="journal article" date="2015" name="Genom Data">
        <title>Draft genome sequence of a multidrug-resistant Chryseobacterium indologenes isolate from Malaysia.</title>
        <authorList>
            <person name="Yu C.Y."/>
            <person name="Ang G.Y."/>
            <person name="Cheng H.J."/>
            <person name="Cheong Y.M."/>
            <person name="Yin W.F."/>
            <person name="Chan K.G."/>
        </authorList>
    </citation>
    <scope>NUCLEOTIDE SEQUENCE [LARGE SCALE GENOMIC DNA]</scope>
    <source>
        <strain evidence="1 2">CI_885</strain>
    </source>
</reference>
<dbReference type="AlphaFoldDB" id="A0A0N0ZXE9"/>
<proteinExistence type="predicted"/>
<dbReference type="Proteomes" id="UP000037953">
    <property type="component" value="Unassembled WGS sequence"/>
</dbReference>
<evidence type="ECO:0000313" key="1">
    <source>
        <dbReference type="EMBL" id="KPE51760.1"/>
    </source>
</evidence>
<dbReference type="PATRIC" id="fig|253.9.peg.3540"/>